<evidence type="ECO:0000313" key="2">
    <source>
        <dbReference type="EMBL" id="QUC22929.1"/>
    </source>
</evidence>
<dbReference type="RefSeq" id="XP_043000602.1">
    <property type="nucleotide sequence ID" value="XM_043144667.1"/>
</dbReference>
<accession>A0A8E5HWL7</accession>
<reference evidence="2" key="1">
    <citation type="submission" date="2020-03" db="EMBL/GenBank/DDBJ databases">
        <title>A mixture of massive structural variations and highly conserved coding sequences in Ustilaginoidea virens genome.</title>
        <authorList>
            <person name="Zhang K."/>
            <person name="Zhao Z."/>
            <person name="Zhang Z."/>
            <person name="Li Y."/>
            <person name="Hsiang T."/>
            <person name="Sun W."/>
        </authorList>
    </citation>
    <scope>NUCLEOTIDE SEQUENCE</scope>
    <source>
        <strain evidence="2">UV-8b</strain>
    </source>
</reference>
<organism evidence="2 3">
    <name type="scientific">Ustilaginoidea virens</name>
    <name type="common">Rice false smut fungus</name>
    <name type="synonym">Villosiclava virens</name>
    <dbReference type="NCBI Taxonomy" id="1159556"/>
    <lineage>
        <taxon>Eukaryota</taxon>
        <taxon>Fungi</taxon>
        <taxon>Dikarya</taxon>
        <taxon>Ascomycota</taxon>
        <taxon>Pezizomycotina</taxon>
        <taxon>Sordariomycetes</taxon>
        <taxon>Hypocreomycetidae</taxon>
        <taxon>Hypocreales</taxon>
        <taxon>Clavicipitaceae</taxon>
        <taxon>Ustilaginoidea</taxon>
    </lineage>
</organism>
<dbReference type="GeneID" id="66067947"/>
<keyword evidence="3" id="KW-1185">Reference proteome</keyword>
<feature type="compositionally biased region" description="Basic and acidic residues" evidence="1">
    <location>
        <begin position="432"/>
        <end position="446"/>
    </location>
</feature>
<dbReference type="EMBL" id="CP072758">
    <property type="protein sequence ID" value="QUC22929.1"/>
    <property type="molecule type" value="Genomic_DNA"/>
</dbReference>
<feature type="region of interest" description="Disordered" evidence="1">
    <location>
        <begin position="432"/>
        <end position="452"/>
    </location>
</feature>
<gene>
    <name evidence="2" type="ORF">UV8b_07170</name>
</gene>
<sequence>MFSKTRFLDKHLGARGKFTLALTGAETTRKRSQLACQSLGGLQEELEAPRGAFTGDFLYTYTQDRSTVPRLESSPLPGVDVAILDTVLAEVNGLVATGPAAAFAEPTQAISDFVLVLYTVQAVCAPVVGIPYTADAFAVYGVGALRAILLSVVRNAPRVLNRDADVLVQLRDEPAGNGQRLPSVAVADAPADGGIDAVLADDGLGPVAVELGEPLVGGPDLAHAPDALELGRVDAVDAVLEPRHERLALGGVEAEARLVGLVPLDDGVVARVQVPSRAAPGALGAEHGGDAPVLLRLVGLALAARERLAGGGFLQLRADDVRRLDRRDAAAGPDAAEEPLLYVGRGEGHPVADLVVARHEDGAVPSVGLVDVSAVGIPRALPVEDVARGHELRQVRNPEAGAGVAARSAPAAHLAVDADGQLYGEADRLDEHAEKPGLDRRVHPESESESESLGVAVHLCCGGWDGEK</sequence>
<dbReference type="AlphaFoldDB" id="A0A8E5HWL7"/>
<dbReference type="Proteomes" id="UP000027002">
    <property type="component" value="Chromosome 6"/>
</dbReference>
<evidence type="ECO:0000313" key="3">
    <source>
        <dbReference type="Proteomes" id="UP000027002"/>
    </source>
</evidence>
<protein>
    <submittedName>
        <fullName evidence="2">Uncharacterized protein</fullName>
    </submittedName>
</protein>
<dbReference type="KEGG" id="uvi:66067947"/>
<name>A0A8E5HWL7_USTVR</name>
<evidence type="ECO:0000256" key="1">
    <source>
        <dbReference type="SAM" id="MobiDB-lite"/>
    </source>
</evidence>
<proteinExistence type="predicted"/>